<reference evidence="4" key="1">
    <citation type="submission" date="2016-06" db="UniProtKB">
        <authorList>
            <consortium name="WormBaseParasite"/>
        </authorList>
    </citation>
    <scope>IDENTIFICATION</scope>
</reference>
<evidence type="ECO:0000259" key="1">
    <source>
        <dbReference type="Pfam" id="PF02582"/>
    </source>
</evidence>
<dbReference type="EMBL" id="UYSU01037478">
    <property type="protein sequence ID" value="VDL99094.1"/>
    <property type="molecule type" value="Genomic_DNA"/>
</dbReference>
<protein>
    <submittedName>
        <fullName evidence="4">DUF155 domain-containing protein</fullName>
    </submittedName>
</protein>
<gene>
    <name evidence="2" type="ORF">SSLN_LOCUS12709</name>
</gene>
<name>A0A183T8B1_SCHSO</name>
<dbReference type="WBParaSite" id="SSLN_0001319301-mRNA-1">
    <property type="protein sequence ID" value="SSLN_0001319301-mRNA-1"/>
    <property type="gene ID" value="SSLN_0001319301"/>
</dbReference>
<dbReference type="Proteomes" id="UP000275846">
    <property type="component" value="Unassembled WGS sequence"/>
</dbReference>
<dbReference type="AlphaFoldDB" id="A0A183T8B1"/>
<sequence length="111" mass="12663">FFCSRHLLNVSTNITETPDFYWDRPEVEKLFQQLKSALSIQSRTKVGFEILKKTILLFVSFLSANCGESAGSFKSKCKKGLFSPQVHIFVRFIVAFFGLKTDSQHETGHLL</sequence>
<evidence type="ECO:0000313" key="2">
    <source>
        <dbReference type="EMBL" id="VDL99094.1"/>
    </source>
</evidence>
<dbReference type="Pfam" id="PF02582">
    <property type="entry name" value="DUF155"/>
    <property type="match status" value="1"/>
</dbReference>
<proteinExistence type="predicted"/>
<feature type="domain" description="DUF155" evidence="1">
    <location>
        <begin position="4"/>
        <end position="46"/>
    </location>
</feature>
<accession>A0A183T8B1</accession>
<reference evidence="2 3" key="2">
    <citation type="submission" date="2018-11" db="EMBL/GenBank/DDBJ databases">
        <authorList>
            <consortium name="Pathogen Informatics"/>
        </authorList>
    </citation>
    <scope>NUCLEOTIDE SEQUENCE [LARGE SCALE GENOMIC DNA]</scope>
    <source>
        <strain evidence="2 3">NST_G2</strain>
    </source>
</reference>
<dbReference type="STRING" id="70667.A0A183T8B1"/>
<keyword evidence="3" id="KW-1185">Reference proteome</keyword>
<evidence type="ECO:0000313" key="3">
    <source>
        <dbReference type="Proteomes" id="UP000275846"/>
    </source>
</evidence>
<evidence type="ECO:0000313" key="4">
    <source>
        <dbReference type="WBParaSite" id="SSLN_0001319301-mRNA-1"/>
    </source>
</evidence>
<dbReference type="InterPro" id="IPR003734">
    <property type="entry name" value="DUF155"/>
</dbReference>
<organism evidence="4">
    <name type="scientific">Schistocephalus solidus</name>
    <name type="common">Tapeworm</name>
    <dbReference type="NCBI Taxonomy" id="70667"/>
    <lineage>
        <taxon>Eukaryota</taxon>
        <taxon>Metazoa</taxon>
        <taxon>Spiralia</taxon>
        <taxon>Lophotrochozoa</taxon>
        <taxon>Platyhelminthes</taxon>
        <taxon>Cestoda</taxon>
        <taxon>Eucestoda</taxon>
        <taxon>Diphyllobothriidea</taxon>
        <taxon>Diphyllobothriidae</taxon>
        <taxon>Schistocephalus</taxon>
    </lineage>
</organism>
<dbReference type="OrthoDB" id="242766at2759"/>